<comment type="similarity">
    <text evidence="1">Belongs to the annexin family.</text>
</comment>
<dbReference type="PRINTS" id="PR00196">
    <property type="entry name" value="ANNEXIN"/>
</dbReference>
<dbReference type="Pfam" id="PF00191">
    <property type="entry name" value="Annexin"/>
    <property type="match status" value="3"/>
</dbReference>
<dbReference type="SMART" id="SM00335">
    <property type="entry name" value="ANX"/>
    <property type="match status" value="3"/>
</dbReference>
<dbReference type="Proteomes" id="UP000783686">
    <property type="component" value="Unassembled WGS sequence"/>
</dbReference>
<feature type="compositionally biased region" description="Basic and acidic residues" evidence="4">
    <location>
        <begin position="223"/>
        <end position="239"/>
    </location>
</feature>
<dbReference type="GO" id="GO:0005634">
    <property type="term" value="C:nucleus"/>
    <property type="evidence" value="ECO:0007669"/>
    <property type="project" value="TreeGrafter"/>
</dbReference>
<evidence type="ECO:0000313" key="6">
    <source>
        <dbReference type="Proteomes" id="UP000614601"/>
    </source>
</evidence>
<reference evidence="5" key="1">
    <citation type="submission" date="2020-09" db="EMBL/GenBank/DDBJ databases">
        <authorList>
            <person name="Kikuchi T."/>
        </authorList>
    </citation>
    <scope>NUCLEOTIDE SEQUENCE</scope>
    <source>
        <strain evidence="5">SH1</strain>
    </source>
</reference>
<dbReference type="PROSITE" id="PS51897">
    <property type="entry name" value="ANNEXIN_2"/>
    <property type="match status" value="2"/>
</dbReference>
<protein>
    <recommendedName>
        <fullName evidence="7">Annexin</fullName>
    </recommendedName>
</protein>
<feature type="compositionally biased region" description="Low complexity" evidence="4">
    <location>
        <begin position="209"/>
        <end position="218"/>
    </location>
</feature>
<dbReference type="EMBL" id="CAJFDH010000005">
    <property type="protein sequence ID" value="CAD5224646.1"/>
    <property type="molecule type" value="Genomic_DNA"/>
</dbReference>
<feature type="region of interest" description="Disordered" evidence="4">
    <location>
        <begin position="133"/>
        <end position="239"/>
    </location>
</feature>
<gene>
    <name evidence="5" type="ORF">BOKJ2_LOCUS11183</name>
</gene>
<keyword evidence="2" id="KW-0677">Repeat</keyword>
<evidence type="ECO:0000256" key="4">
    <source>
        <dbReference type="SAM" id="MobiDB-lite"/>
    </source>
</evidence>
<dbReference type="GO" id="GO:0001786">
    <property type="term" value="F:phosphatidylserine binding"/>
    <property type="evidence" value="ECO:0007669"/>
    <property type="project" value="TreeGrafter"/>
</dbReference>
<dbReference type="AlphaFoldDB" id="A0A811L609"/>
<dbReference type="GO" id="GO:0005509">
    <property type="term" value="F:calcium ion binding"/>
    <property type="evidence" value="ECO:0007669"/>
    <property type="project" value="InterPro"/>
</dbReference>
<dbReference type="Gene3D" id="1.10.220.10">
    <property type="entry name" value="Annexin"/>
    <property type="match status" value="3"/>
</dbReference>
<keyword evidence="6" id="KW-1185">Reference proteome</keyword>
<dbReference type="EMBL" id="CAJFCW020000005">
    <property type="protein sequence ID" value="CAG9120054.1"/>
    <property type="molecule type" value="Genomic_DNA"/>
</dbReference>
<dbReference type="OrthoDB" id="37886at2759"/>
<dbReference type="PANTHER" id="PTHR10502:SF243">
    <property type="entry name" value="ANNEXIN"/>
    <property type="match status" value="1"/>
</dbReference>
<dbReference type="PANTHER" id="PTHR10502">
    <property type="entry name" value="ANNEXIN"/>
    <property type="match status" value="1"/>
</dbReference>
<evidence type="ECO:0000256" key="1">
    <source>
        <dbReference type="ARBA" id="ARBA00007831"/>
    </source>
</evidence>
<sequence length="569" mass="64242">MPSIRGFASRISSLVPSCRRRYLDHTDQRSRSSHSEKKKLPELKSYTSRTRSVEKQNSEVKEELKEVVVEEKTLSKSSSISDSMAIDTFAIQTSTVEEQDIKEKIPEVLVYASTPQCDSRASSPVKEEILATEAEHVEPDSGFNSSATGKESEASTETLHNSQMPPIEAKTDSQNGANQLRNSTSSPLGGYQRQKSNSSEAERRRQRRLQMPLMYRMYESQSEDVRGTVKGPDDDSFRPEEASKRLRAALGGGLPVEADDKAIMQVLLSHTNFQRQKIVAAYEGMFNRKLSDDIEEEVGGFFLDATLALLQPAHVYSARILHNSLSIRSVNRSIAVEIALTSSSSQLKVIKDAYFNEYHVSLEKDLGLKVEGLFGKMLQHVLLRKSDPTDDVDIEMADNAIAEVTKTEHGVEEIGRNLDLFSRIFANQGLNQIRCFVDRFDVKMNSAHQSNETISEKAKDFESIVRKSTTIHSEVRQMMLMYTKIARNMQLYFAERIHEAISGTRPDHSAIIRILVTRSEIDLHDICDEYKKKYGRHVVLDLQQTCSGDFLRLLNLLVVPVEHNDDVFS</sequence>
<feature type="compositionally biased region" description="Polar residues" evidence="4">
    <location>
        <begin position="172"/>
        <end position="199"/>
    </location>
</feature>
<dbReference type="InterPro" id="IPR001464">
    <property type="entry name" value="Annexin"/>
</dbReference>
<dbReference type="InterPro" id="IPR037104">
    <property type="entry name" value="Annexin_sf"/>
</dbReference>
<dbReference type="GO" id="GO:0005544">
    <property type="term" value="F:calcium-dependent phospholipid binding"/>
    <property type="evidence" value="ECO:0007669"/>
    <property type="project" value="InterPro"/>
</dbReference>
<evidence type="ECO:0000256" key="3">
    <source>
        <dbReference type="ARBA" id="ARBA00023216"/>
    </source>
</evidence>
<dbReference type="Proteomes" id="UP000614601">
    <property type="component" value="Unassembled WGS sequence"/>
</dbReference>
<feature type="compositionally biased region" description="Polar residues" evidence="4">
    <location>
        <begin position="142"/>
        <end position="164"/>
    </location>
</feature>
<accession>A0A811L609</accession>
<dbReference type="InterPro" id="IPR018502">
    <property type="entry name" value="Annexin_repeat"/>
</dbReference>
<evidence type="ECO:0000313" key="5">
    <source>
        <dbReference type="EMBL" id="CAD5224646.1"/>
    </source>
</evidence>
<proteinExistence type="inferred from homology"/>
<dbReference type="SUPFAM" id="SSF47874">
    <property type="entry name" value="Annexin"/>
    <property type="match status" value="1"/>
</dbReference>
<feature type="region of interest" description="Disordered" evidence="4">
    <location>
        <begin position="22"/>
        <end position="59"/>
    </location>
</feature>
<comment type="caution">
    <text evidence="5">The sequence shown here is derived from an EMBL/GenBank/DDBJ whole genome shotgun (WGS) entry which is preliminary data.</text>
</comment>
<dbReference type="GO" id="GO:0012506">
    <property type="term" value="C:vesicle membrane"/>
    <property type="evidence" value="ECO:0007669"/>
    <property type="project" value="TreeGrafter"/>
</dbReference>
<feature type="compositionally biased region" description="Basic and acidic residues" evidence="4">
    <location>
        <begin position="22"/>
        <end position="42"/>
    </location>
</feature>
<evidence type="ECO:0000256" key="2">
    <source>
        <dbReference type="ARBA" id="ARBA00022737"/>
    </source>
</evidence>
<dbReference type="GO" id="GO:0005886">
    <property type="term" value="C:plasma membrane"/>
    <property type="evidence" value="ECO:0007669"/>
    <property type="project" value="TreeGrafter"/>
</dbReference>
<evidence type="ECO:0008006" key="7">
    <source>
        <dbReference type="Google" id="ProtNLM"/>
    </source>
</evidence>
<dbReference type="FunFam" id="1.10.220.10:FF:000001">
    <property type="entry name" value="Annexin"/>
    <property type="match status" value="1"/>
</dbReference>
<dbReference type="GO" id="GO:0005737">
    <property type="term" value="C:cytoplasm"/>
    <property type="evidence" value="ECO:0007669"/>
    <property type="project" value="TreeGrafter"/>
</dbReference>
<name>A0A811L609_9BILA</name>
<keyword evidence="3" id="KW-0041">Annexin</keyword>
<organism evidence="5 6">
    <name type="scientific">Bursaphelenchus okinawaensis</name>
    <dbReference type="NCBI Taxonomy" id="465554"/>
    <lineage>
        <taxon>Eukaryota</taxon>
        <taxon>Metazoa</taxon>
        <taxon>Ecdysozoa</taxon>
        <taxon>Nematoda</taxon>
        <taxon>Chromadorea</taxon>
        <taxon>Rhabditida</taxon>
        <taxon>Tylenchina</taxon>
        <taxon>Tylenchomorpha</taxon>
        <taxon>Aphelenchoidea</taxon>
        <taxon>Aphelenchoididae</taxon>
        <taxon>Bursaphelenchus</taxon>
    </lineage>
</organism>